<evidence type="ECO:0000256" key="6">
    <source>
        <dbReference type="SAM" id="SignalP"/>
    </source>
</evidence>
<evidence type="ECO:0000256" key="4">
    <source>
        <dbReference type="ARBA" id="ARBA00023136"/>
    </source>
</evidence>
<dbReference type="eggNOG" id="COG3713">
    <property type="taxonomic scope" value="Bacteria"/>
</dbReference>
<dbReference type="GO" id="GO:0009279">
    <property type="term" value="C:cell outer membrane"/>
    <property type="evidence" value="ECO:0007669"/>
    <property type="project" value="UniProtKB-SubCell"/>
</dbReference>
<keyword evidence="3 6" id="KW-0732">Signal</keyword>
<comment type="caution">
    <text evidence="7">The sequence shown here is derived from an EMBL/GenBank/DDBJ whole genome shotgun (WGS) entry which is preliminary data.</text>
</comment>
<dbReference type="AlphaFoldDB" id="W1RXH9"/>
<evidence type="ECO:0000313" key="8">
    <source>
        <dbReference type="Proteomes" id="UP000018857"/>
    </source>
</evidence>
<evidence type="ECO:0000256" key="3">
    <source>
        <dbReference type="ARBA" id="ARBA00022729"/>
    </source>
</evidence>
<dbReference type="Proteomes" id="UP000018857">
    <property type="component" value="Unassembled WGS sequence"/>
</dbReference>
<keyword evidence="5" id="KW-0998">Cell outer membrane</keyword>
<dbReference type="SUPFAM" id="SSF56935">
    <property type="entry name" value="Porins"/>
    <property type="match status" value="1"/>
</dbReference>
<protein>
    <submittedName>
        <fullName evidence="7">Structural protein MipA</fullName>
    </submittedName>
</protein>
<accession>W1RXH9</accession>
<dbReference type="STRING" id="1208321.D104_05170"/>
<keyword evidence="4" id="KW-0472">Membrane</keyword>
<evidence type="ECO:0000313" key="7">
    <source>
        <dbReference type="EMBL" id="ETI61525.1"/>
    </source>
</evidence>
<evidence type="ECO:0000256" key="2">
    <source>
        <dbReference type="ARBA" id="ARBA00005722"/>
    </source>
</evidence>
<feature type="signal peptide" evidence="6">
    <location>
        <begin position="1"/>
        <end position="23"/>
    </location>
</feature>
<dbReference type="PATRIC" id="fig|1208321.3.peg.1034"/>
<evidence type="ECO:0000256" key="1">
    <source>
        <dbReference type="ARBA" id="ARBA00004442"/>
    </source>
</evidence>
<gene>
    <name evidence="7" type="ORF">D104_05170</name>
</gene>
<dbReference type="InterPro" id="IPR010583">
    <property type="entry name" value="MipA"/>
</dbReference>
<sequence>MSIGIMKKAFLALLLFTSFSAQAGGSLGVIGVLSESIYKDTDARSLALPNISYTGERFYFRLPEIGYQLLPKTPLQSFAVGLSYEGSKFDPDNSDDANVRLLDDRDASVMAFASYRLGPITTKLAQDISGQHDGFYAQISAGYPIQLAAWRIIPSISYRYIDSKMSNHLFGVSQSESTKTSGGITAYDSPSVSHTSYGIRGIYPLTQSVKVMLGINHTKYDSAVLKSPIVEDDSITSVLAGVIFSF</sequence>
<reference evidence="7 8" key="1">
    <citation type="journal article" date="2014" name="Genome Announc.">
        <title>Draft Genome Sequence of Marinomonas sp. Strain D104, a Polycyclic Aromatic Hydrocarbon-Degrading Bacterium from the Deep-Sea Sediment of the Arctic Ocean.</title>
        <authorList>
            <person name="Dong C."/>
            <person name="Bai X."/>
            <person name="Lai Q."/>
            <person name="Xie Y."/>
            <person name="Chen X."/>
            <person name="Shao Z."/>
        </authorList>
    </citation>
    <scope>NUCLEOTIDE SEQUENCE [LARGE SCALE GENOMIC DNA]</scope>
    <source>
        <strain evidence="7 8">D104</strain>
    </source>
</reference>
<dbReference type="Pfam" id="PF06629">
    <property type="entry name" value="MipA"/>
    <property type="match status" value="1"/>
</dbReference>
<proteinExistence type="inferred from homology"/>
<comment type="subcellular location">
    <subcellularLocation>
        <location evidence="1">Cell outer membrane</location>
    </subcellularLocation>
</comment>
<organism evidence="7 8">
    <name type="scientific">Marinomonas profundimaris</name>
    <dbReference type="NCBI Taxonomy" id="1208321"/>
    <lineage>
        <taxon>Bacteria</taxon>
        <taxon>Pseudomonadati</taxon>
        <taxon>Pseudomonadota</taxon>
        <taxon>Gammaproteobacteria</taxon>
        <taxon>Oceanospirillales</taxon>
        <taxon>Oceanospirillaceae</taxon>
        <taxon>Marinomonas</taxon>
    </lineage>
</organism>
<keyword evidence="8" id="KW-1185">Reference proteome</keyword>
<feature type="chain" id="PRO_5004809275" evidence="6">
    <location>
        <begin position="24"/>
        <end position="246"/>
    </location>
</feature>
<name>W1RXH9_9GAMM</name>
<dbReference type="PANTHER" id="PTHR38776:SF1">
    <property type="entry name" value="MLTA-INTERACTING PROTEIN-RELATED"/>
    <property type="match status" value="1"/>
</dbReference>
<dbReference type="EMBL" id="AYOZ01000006">
    <property type="protein sequence ID" value="ETI61525.1"/>
    <property type="molecule type" value="Genomic_DNA"/>
</dbReference>
<comment type="similarity">
    <text evidence="2">Belongs to the MipA/OmpV family.</text>
</comment>
<evidence type="ECO:0000256" key="5">
    <source>
        <dbReference type="ARBA" id="ARBA00023237"/>
    </source>
</evidence>
<dbReference type="PANTHER" id="PTHR38776">
    <property type="entry name" value="MLTA-INTERACTING PROTEIN-RELATED"/>
    <property type="match status" value="1"/>
</dbReference>